<dbReference type="EMBL" id="OC316728">
    <property type="protein sequence ID" value="CAD7393473.1"/>
    <property type="molecule type" value="Genomic_DNA"/>
</dbReference>
<dbReference type="InterPro" id="IPR009060">
    <property type="entry name" value="UBA-like_sf"/>
</dbReference>
<evidence type="ECO:0000313" key="3">
    <source>
        <dbReference type="EMBL" id="CAD7393473.1"/>
    </source>
</evidence>
<keyword evidence="1" id="KW-1133">Transmembrane helix</keyword>
<evidence type="ECO:0000256" key="1">
    <source>
        <dbReference type="SAM" id="Phobius"/>
    </source>
</evidence>
<dbReference type="PROSITE" id="PS50030">
    <property type="entry name" value="UBA"/>
    <property type="match status" value="1"/>
</dbReference>
<protein>
    <recommendedName>
        <fullName evidence="2">UBA domain-containing protein</fullName>
    </recommendedName>
</protein>
<dbReference type="InterPro" id="IPR015940">
    <property type="entry name" value="UBA"/>
</dbReference>
<dbReference type="SMART" id="SM00165">
    <property type="entry name" value="UBA"/>
    <property type="match status" value="1"/>
</dbReference>
<dbReference type="SUPFAM" id="SSF46934">
    <property type="entry name" value="UBA-like"/>
    <property type="match status" value="1"/>
</dbReference>
<keyword evidence="1" id="KW-0472">Membrane</keyword>
<dbReference type="Pfam" id="PF00627">
    <property type="entry name" value="UBA"/>
    <property type="match status" value="1"/>
</dbReference>
<accession>A0A7R9CCG9</accession>
<dbReference type="AlphaFoldDB" id="A0A7R9CCG9"/>
<gene>
    <name evidence="3" type="ORF">TCEB3V08_LOCUS1442</name>
</gene>
<reference evidence="3" key="1">
    <citation type="submission" date="2020-11" db="EMBL/GenBank/DDBJ databases">
        <authorList>
            <person name="Tran Van P."/>
        </authorList>
    </citation>
    <scope>NUCLEOTIDE SEQUENCE</scope>
</reference>
<evidence type="ECO:0000259" key="2">
    <source>
        <dbReference type="PROSITE" id="PS50030"/>
    </source>
</evidence>
<sequence>MFSLCSKKSAAHLDFVVSPWFGLLHYIFVFVLGPHRNPEFDMKIRRLTDMGVEDHQARVALSSFNWDLERATEQIFS</sequence>
<dbReference type="CDD" id="cd14391">
    <property type="entry name" value="UBA_II_E2_UBCD4"/>
    <property type="match status" value="1"/>
</dbReference>
<dbReference type="InterPro" id="IPR042614">
    <property type="entry name" value="UBCD4_UBA"/>
</dbReference>
<proteinExistence type="predicted"/>
<keyword evidence="1" id="KW-0812">Transmembrane</keyword>
<dbReference type="FunFam" id="1.10.8.10:FF:000010">
    <property type="entry name" value="Putative ubiquitin-conjugating enzyme e2 k"/>
    <property type="match status" value="1"/>
</dbReference>
<feature type="transmembrane region" description="Helical" evidence="1">
    <location>
        <begin position="12"/>
        <end position="33"/>
    </location>
</feature>
<organism evidence="3">
    <name type="scientific">Timema cristinae</name>
    <name type="common">Walking stick</name>
    <dbReference type="NCBI Taxonomy" id="61476"/>
    <lineage>
        <taxon>Eukaryota</taxon>
        <taxon>Metazoa</taxon>
        <taxon>Ecdysozoa</taxon>
        <taxon>Arthropoda</taxon>
        <taxon>Hexapoda</taxon>
        <taxon>Insecta</taxon>
        <taxon>Pterygota</taxon>
        <taxon>Neoptera</taxon>
        <taxon>Polyneoptera</taxon>
        <taxon>Phasmatodea</taxon>
        <taxon>Timematodea</taxon>
        <taxon>Timematoidea</taxon>
        <taxon>Timematidae</taxon>
        <taxon>Timema</taxon>
    </lineage>
</organism>
<dbReference type="Gene3D" id="1.10.8.10">
    <property type="entry name" value="DNA helicase RuvA subunit, C-terminal domain"/>
    <property type="match status" value="1"/>
</dbReference>
<feature type="domain" description="UBA" evidence="2">
    <location>
        <begin position="35"/>
        <end position="77"/>
    </location>
</feature>
<name>A0A7R9CCG9_TIMCR</name>